<evidence type="ECO:0000256" key="3">
    <source>
        <dbReference type="PROSITE-ProRule" id="PRU00023"/>
    </source>
</evidence>
<dbReference type="InterPro" id="IPR029058">
    <property type="entry name" value="AB_hydrolase_fold"/>
</dbReference>
<dbReference type="STRING" id="2512241.A0A553HIM6"/>
<organism evidence="6 7">
    <name type="scientific">Xylaria flabelliformis</name>
    <dbReference type="NCBI Taxonomy" id="2512241"/>
    <lineage>
        <taxon>Eukaryota</taxon>
        <taxon>Fungi</taxon>
        <taxon>Dikarya</taxon>
        <taxon>Ascomycota</taxon>
        <taxon>Pezizomycotina</taxon>
        <taxon>Sordariomycetes</taxon>
        <taxon>Xylariomycetidae</taxon>
        <taxon>Xylariales</taxon>
        <taxon>Xylariaceae</taxon>
        <taxon>Xylaria</taxon>
    </lineage>
</organism>
<dbReference type="InterPro" id="IPR002110">
    <property type="entry name" value="Ankyrin_rpt"/>
</dbReference>
<dbReference type="InterPro" id="IPR036770">
    <property type="entry name" value="Ankyrin_rpt-contain_sf"/>
</dbReference>
<dbReference type="Gene3D" id="1.25.40.20">
    <property type="entry name" value="Ankyrin repeat-containing domain"/>
    <property type="match status" value="5"/>
</dbReference>
<keyword evidence="1" id="KW-0677">Repeat</keyword>
<dbReference type="PROSITE" id="PS50088">
    <property type="entry name" value="ANK_REPEAT"/>
    <property type="match status" value="3"/>
</dbReference>
<dbReference type="InterPro" id="IPR051165">
    <property type="entry name" value="Multifunctional_ANK_Repeat"/>
</dbReference>
<dbReference type="InterPro" id="IPR056884">
    <property type="entry name" value="NPHP3-like_N"/>
</dbReference>
<evidence type="ECO:0000256" key="2">
    <source>
        <dbReference type="ARBA" id="ARBA00023043"/>
    </source>
</evidence>
<gene>
    <name evidence="6" type="ORF">FHL15_011303</name>
</gene>
<dbReference type="SUPFAM" id="SSF53474">
    <property type="entry name" value="alpha/beta-Hydrolases"/>
    <property type="match status" value="1"/>
</dbReference>
<dbReference type="SMART" id="SM00248">
    <property type="entry name" value="ANK"/>
    <property type="match status" value="12"/>
</dbReference>
<proteinExistence type="predicted"/>
<evidence type="ECO:0000259" key="5">
    <source>
        <dbReference type="Pfam" id="PF24883"/>
    </source>
</evidence>
<evidence type="ECO:0000313" key="6">
    <source>
        <dbReference type="EMBL" id="TRX87810.1"/>
    </source>
</evidence>
<evidence type="ECO:0000256" key="1">
    <source>
        <dbReference type="ARBA" id="ARBA00022737"/>
    </source>
</evidence>
<dbReference type="Pfam" id="PF24883">
    <property type="entry name" value="NPHP3_N"/>
    <property type="match status" value="1"/>
</dbReference>
<feature type="region of interest" description="Disordered" evidence="4">
    <location>
        <begin position="1446"/>
        <end position="1563"/>
    </location>
</feature>
<dbReference type="Gene3D" id="3.40.50.1820">
    <property type="entry name" value="alpha/beta hydrolase"/>
    <property type="match status" value="1"/>
</dbReference>
<feature type="repeat" description="ANK" evidence="3">
    <location>
        <begin position="914"/>
        <end position="946"/>
    </location>
</feature>
<feature type="compositionally biased region" description="Polar residues" evidence="4">
    <location>
        <begin position="1458"/>
        <end position="1468"/>
    </location>
</feature>
<feature type="domain" description="Nephrocystin 3-like N-terminal" evidence="5">
    <location>
        <begin position="321"/>
        <end position="480"/>
    </location>
</feature>
<name>A0A553HIM6_9PEZI</name>
<feature type="compositionally biased region" description="Basic and acidic residues" evidence="4">
    <location>
        <begin position="1517"/>
        <end position="1554"/>
    </location>
</feature>
<dbReference type="PROSITE" id="PS50297">
    <property type="entry name" value="ANK_REP_REGION"/>
    <property type="match status" value="3"/>
</dbReference>
<feature type="repeat" description="ANK" evidence="3">
    <location>
        <begin position="1332"/>
        <end position="1364"/>
    </location>
</feature>
<dbReference type="OrthoDB" id="427518at2759"/>
<evidence type="ECO:0000256" key="4">
    <source>
        <dbReference type="SAM" id="MobiDB-lite"/>
    </source>
</evidence>
<dbReference type="Pfam" id="PF12796">
    <property type="entry name" value="Ank_2"/>
    <property type="match status" value="4"/>
</dbReference>
<dbReference type="PANTHER" id="PTHR24123">
    <property type="entry name" value="ANKYRIN REPEAT-CONTAINING"/>
    <property type="match status" value="1"/>
</dbReference>
<dbReference type="SUPFAM" id="SSF48403">
    <property type="entry name" value="Ankyrin repeat"/>
    <property type="match status" value="2"/>
</dbReference>
<feature type="repeat" description="ANK" evidence="3">
    <location>
        <begin position="880"/>
        <end position="908"/>
    </location>
</feature>
<keyword evidence="2 3" id="KW-0040">ANK repeat</keyword>
<dbReference type="PANTHER" id="PTHR24123:SF33">
    <property type="entry name" value="PROTEIN HOS4"/>
    <property type="match status" value="1"/>
</dbReference>
<feature type="compositionally biased region" description="Polar residues" evidence="4">
    <location>
        <begin position="1483"/>
        <end position="1496"/>
    </location>
</feature>
<reference evidence="7" key="1">
    <citation type="submission" date="2019-06" db="EMBL/GenBank/DDBJ databases">
        <title>Draft genome sequence of the griseofulvin-producing fungus Xylaria cubensis strain G536.</title>
        <authorList>
            <person name="Mead M.E."/>
            <person name="Raja H.A."/>
            <person name="Steenwyk J.L."/>
            <person name="Knowles S.L."/>
            <person name="Oberlies N.H."/>
            <person name="Rokas A."/>
        </authorList>
    </citation>
    <scope>NUCLEOTIDE SEQUENCE [LARGE SCALE GENOMIC DNA]</scope>
    <source>
        <strain evidence="7">G536</strain>
    </source>
</reference>
<protein>
    <recommendedName>
        <fullName evidence="5">Nephrocystin 3-like N-terminal domain-containing protein</fullName>
    </recommendedName>
</protein>
<accession>A0A553HIM6</accession>
<dbReference type="Proteomes" id="UP000319160">
    <property type="component" value="Unassembled WGS sequence"/>
</dbReference>
<sequence length="1582" mass="175441">MSLETLTPIEGTVQRDITIDIVAVPGLGADPHRSFGSEKTPSFQWLNDQTGGIPNEIPDARVLLYNYDSRWFGPQAIRQTLYNAAASLLDALVEHRKECDSRPLVFLAHSMGGLVVSKAITLAASRPEIIEKMRIHECFAGAIFFGTPFRGSSMASAGVLLAGVLEKLHKGKPNQMLQMLDPQRDTLEELRNDFSQLATKEPKPTIACIYELKEYRYFAGKSEIVVTQESATLDYAERRGLECDHRQLNRFASAQDPHFVIVRAMLKDIVQKSYRVVKKRLQISKQSLVDDNTFARLAETLDVVNFRTIRRKVETSSGDSSWFQAERKYRQWLIGADDASRFLWVSGVEGRGKAKAALLAVEELEQLGGRNTGGSEDVLVAYFFGDSSSDSSKPENLLKSLIWQLILKRRNLGQYVKGLVPQGRSGSSNNGQDSISLSQLWRALRQMLSDPSIQRVYFVLNNLHFFEQDDEKTAEFFRLLANDVLVNSVDDGYDNMKACHWMFLSRPQDHIKNVLLGSVNHDTLWIDLEDGSRDAALLSSLKSYIRDRVKQLAIYKNYSLALQFFVMSILSKRATSALWVEVVCRLLEGVPSNHVQVRKIVEALPQSLDDLISRAWRESLSVKTEGIDTSKEILRTLAIAYEDPTLDELVVMADLDSDADNVDADRVRQLIRACGPLLRIYSLDDWDDWYFGSQRVTFIHPMAKDALLNQETSRKLIGLSQDAEDQTEVKWQHGVVALRCFGYVLRQLGVADDTFQQNQVEDSTDPTEDKYDKLLNRIFPQEDVEEEALNALEYPVKSWLKHGNDSTLDFVTTLDFSHDFWSLESSSRNRWWASYAEVEAFDDLTNLTPMHVAANFGLTPLIDRLVSLGHKEQVHKRDSWDRQPLHWASFHGHSEAISRLLELGADVNDGALDTLRTPLHMAAANGQINALELLMSRGAQVNCVAKGEGTPLTLALAWNQEEAANLLLLNGASSTLTSEDFDSPLVLAALKGFTNVVSHLLEAGGAQNQSSQKYGSALAAAASSGHSSIVGVLLQFDSDNESRKRAVTEAAKNGDLNTVRIILSNTYHLDVQDGFVIAASLGHDPVVRELWSYAQSQGPISLHSLNNALYDAVNNEKDSVVSLLLYEYGALANATGEEYGNVVTASAFNGTIGILNMLIEAKANLNDAVGWPLQAAASQGIKQAAAVVAGYYEVAKLLLDWGANANLGAELYINPITAAILARNNSLLMELLFSKGANLNVFGGSNNFIPLINAALCLPAKDLEVLIRYRARVNTIDADENIALIVFASIGDDDCVKSLLSYRANVNFCGKNRGTALHAAAAGGHIETCIKLTITPLHAACFARRNRNARLLIEAGANPNLIDLLLERKAKTTDLYSKYYSPLVAAVAYRVALNRAFLLSRKGAFKMIWKSADKKGLRKLSNLGLRRLLEHYEGLAQQKDVGNVLTGLGVDRNEPDSKGNTSEATGNNGKVDDLYEADFDNNIAENDNENGSNGNYDNEVAENSEKGDNSIQDDEQGVDKSQEADQKNNQKEDNNEDVKNDKVERTSGEDKDSSVQEDDSIFSSTKKHIMRSMFRQARSFLD</sequence>
<dbReference type="EMBL" id="VFLP01000119">
    <property type="protein sequence ID" value="TRX87810.1"/>
    <property type="molecule type" value="Genomic_DNA"/>
</dbReference>
<keyword evidence="7" id="KW-1185">Reference proteome</keyword>
<evidence type="ECO:0000313" key="7">
    <source>
        <dbReference type="Proteomes" id="UP000319160"/>
    </source>
</evidence>
<comment type="caution">
    <text evidence="6">The sequence shown here is derived from an EMBL/GenBank/DDBJ whole genome shotgun (WGS) entry which is preliminary data.</text>
</comment>